<reference evidence="8" key="1">
    <citation type="submission" date="2014-11" db="EMBL/GenBank/DDBJ databases">
        <authorList>
            <person name="Amaro Gonzalez C."/>
        </authorList>
    </citation>
    <scope>NUCLEOTIDE SEQUENCE</scope>
</reference>
<evidence type="ECO:0000256" key="7">
    <source>
        <dbReference type="SAM" id="SignalP"/>
    </source>
</evidence>
<gene>
    <name evidence="9" type="ORF">ANANG_G00087550</name>
</gene>
<evidence type="ECO:0000256" key="6">
    <source>
        <dbReference type="SAM" id="Phobius"/>
    </source>
</evidence>
<feature type="transmembrane region" description="Helical" evidence="6">
    <location>
        <begin position="30"/>
        <end position="51"/>
    </location>
</feature>
<comment type="subcellular location">
    <subcellularLocation>
        <location evidence="1">Membrane</location>
        <topology evidence="1">Single-pass membrane protein</topology>
    </subcellularLocation>
</comment>
<dbReference type="Proteomes" id="UP001044222">
    <property type="component" value="Unassembled WGS sequence"/>
</dbReference>
<feature type="chain" id="PRO_5040059962" description="PDZK1-interacting protein 1" evidence="7">
    <location>
        <begin position="21"/>
        <end position="113"/>
    </location>
</feature>
<evidence type="ECO:0000256" key="4">
    <source>
        <dbReference type="ARBA" id="ARBA00023136"/>
    </source>
</evidence>
<keyword evidence="7" id="KW-0732">Signal</keyword>
<evidence type="ECO:0008006" key="11">
    <source>
        <dbReference type="Google" id="ProtNLM"/>
    </source>
</evidence>
<dbReference type="OrthoDB" id="9900654at2759"/>
<dbReference type="InterPro" id="IPR031627">
    <property type="entry name" value="PDZK1IP1/SMIM24"/>
</dbReference>
<keyword evidence="10" id="KW-1185">Reference proteome</keyword>
<reference evidence="9" key="3">
    <citation type="submission" date="2021-01" db="EMBL/GenBank/DDBJ databases">
        <title>A chromosome-scale assembly of European eel, Anguilla anguilla.</title>
        <authorList>
            <person name="Henkel C."/>
            <person name="Jong-Raadsen S.A."/>
            <person name="Dufour S."/>
            <person name="Weltzien F.-A."/>
            <person name="Palstra A.P."/>
            <person name="Pelster B."/>
            <person name="Spaink H.P."/>
            <person name="Van Den Thillart G.E."/>
            <person name="Jansen H."/>
            <person name="Zahm M."/>
            <person name="Klopp C."/>
            <person name="Cedric C."/>
            <person name="Louis A."/>
            <person name="Berthelot C."/>
            <person name="Parey E."/>
            <person name="Roest Crollius H."/>
            <person name="Montfort J."/>
            <person name="Robinson-Rechavi M."/>
            <person name="Bucao C."/>
            <person name="Bouchez O."/>
            <person name="Gislard M."/>
            <person name="Lluch J."/>
            <person name="Milhes M."/>
            <person name="Lampietro C."/>
            <person name="Lopez Roques C."/>
            <person name="Donnadieu C."/>
            <person name="Braasch I."/>
            <person name="Desvignes T."/>
            <person name="Postlethwait J."/>
            <person name="Bobe J."/>
            <person name="Guiguen Y."/>
            <person name="Dirks R."/>
        </authorList>
    </citation>
    <scope>NUCLEOTIDE SEQUENCE</scope>
    <source>
        <strain evidence="9">Tag_6206</strain>
        <tissue evidence="9">Liver</tissue>
    </source>
</reference>
<evidence type="ECO:0000313" key="9">
    <source>
        <dbReference type="EMBL" id="KAG5850926.1"/>
    </source>
</evidence>
<reference evidence="8" key="2">
    <citation type="journal article" date="2015" name="Fish Shellfish Immunol.">
        <title>Early steps in the European eel (Anguilla anguilla)-Vibrio vulnificus interaction in the gills: Role of the RtxA13 toxin.</title>
        <authorList>
            <person name="Callol A."/>
            <person name="Pajuelo D."/>
            <person name="Ebbesson L."/>
            <person name="Teles M."/>
            <person name="MacKenzie S."/>
            <person name="Amaro C."/>
        </authorList>
    </citation>
    <scope>NUCLEOTIDE SEQUENCE</scope>
</reference>
<dbReference type="Pfam" id="PF15807">
    <property type="entry name" value="MAP17"/>
    <property type="match status" value="1"/>
</dbReference>
<evidence type="ECO:0000256" key="3">
    <source>
        <dbReference type="ARBA" id="ARBA00022989"/>
    </source>
</evidence>
<evidence type="ECO:0000256" key="1">
    <source>
        <dbReference type="ARBA" id="ARBA00004167"/>
    </source>
</evidence>
<dbReference type="GO" id="GO:0016020">
    <property type="term" value="C:membrane"/>
    <property type="evidence" value="ECO:0007669"/>
    <property type="project" value="UniProtKB-SubCell"/>
</dbReference>
<comment type="similarity">
    <text evidence="5">Belongs to the PDZK1-interacting protein 1/SMIM24 family.</text>
</comment>
<feature type="signal peptide" evidence="7">
    <location>
        <begin position="1"/>
        <end position="20"/>
    </location>
</feature>
<accession>A0A0E9X0I8</accession>
<dbReference type="AlphaFoldDB" id="A0A0E9X0I8"/>
<keyword evidence="3 6" id="KW-1133">Transmembrane helix</keyword>
<evidence type="ECO:0000256" key="2">
    <source>
        <dbReference type="ARBA" id="ARBA00022692"/>
    </source>
</evidence>
<evidence type="ECO:0000313" key="8">
    <source>
        <dbReference type="EMBL" id="JAH95966.1"/>
    </source>
</evidence>
<keyword evidence="2 6" id="KW-0812">Transmembrane</keyword>
<dbReference type="OMA" id="WCENPSS"/>
<dbReference type="PANTHER" id="PTHR15296:SF1">
    <property type="entry name" value="PDZK1 INTERACTING PROTEIN 1"/>
    <property type="match status" value="1"/>
</dbReference>
<dbReference type="EMBL" id="GBXM01012611">
    <property type="protein sequence ID" value="JAH95966.1"/>
    <property type="molecule type" value="Transcribed_RNA"/>
</dbReference>
<proteinExistence type="inferred from homology"/>
<protein>
    <recommendedName>
        <fullName evidence="11">PDZK1-interacting protein 1</fullName>
    </recommendedName>
</protein>
<sequence length="113" mass="12873">MKKVAIAFFWLLLTVKTVSAQEAAVRALPNWLTGIIAVVVFLFLVFVAFLVNRAWCENSREESKAVPVKTDEDYTMKNGTHYDTALDMVRTSEHENAYENMAIQNAEERITVM</sequence>
<organism evidence="8">
    <name type="scientific">Anguilla anguilla</name>
    <name type="common">European freshwater eel</name>
    <name type="synonym">Muraena anguilla</name>
    <dbReference type="NCBI Taxonomy" id="7936"/>
    <lineage>
        <taxon>Eukaryota</taxon>
        <taxon>Metazoa</taxon>
        <taxon>Chordata</taxon>
        <taxon>Craniata</taxon>
        <taxon>Vertebrata</taxon>
        <taxon>Euteleostomi</taxon>
        <taxon>Actinopterygii</taxon>
        <taxon>Neopterygii</taxon>
        <taxon>Teleostei</taxon>
        <taxon>Anguilliformes</taxon>
        <taxon>Anguillidae</taxon>
        <taxon>Anguilla</taxon>
    </lineage>
</organism>
<name>A0A0E9X0I8_ANGAN</name>
<dbReference type="EMBL" id="JAFIRN010000004">
    <property type="protein sequence ID" value="KAG5850926.1"/>
    <property type="molecule type" value="Genomic_DNA"/>
</dbReference>
<evidence type="ECO:0000313" key="10">
    <source>
        <dbReference type="Proteomes" id="UP001044222"/>
    </source>
</evidence>
<keyword evidence="4 6" id="KW-0472">Membrane</keyword>
<dbReference type="PANTHER" id="PTHR15296">
    <property type="entry name" value="MEMBRANE-ASSOCIATED PROTEIN MAP17"/>
    <property type="match status" value="1"/>
</dbReference>
<evidence type="ECO:0000256" key="5">
    <source>
        <dbReference type="ARBA" id="ARBA00049650"/>
    </source>
</evidence>